<dbReference type="STRING" id="1178516.AWR27_07375"/>
<dbReference type="GO" id="GO:0008236">
    <property type="term" value="F:serine-type peptidase activity"/>
    <property type="evidence" value="ECO:0007669"/>
    <property type="project" value="InterPro"/>
</dbReference>
<protein>
    <recommendedName>
        <fullName evidence="1">Tail specific protease domain-containing protein</fullName>
    </recommendedName>
</protein>
<dbReference type="GO" id="GO:0006508">
    <property type="term" value="P:proteolysis"/>
    <property type="evidence" value="ECO:0007669"/>
    <property type="project" value="InterPro"/>
</dbReference>
<dbReference type="Gene3D" id="3.90.226.10">
    <property type="entry name" value="2-enoyl-CoA Hydratase, Chain A, domain 1"/>
    <property type="match status" value="1"/>
</dbReference>
<feature type="domain" description="Tail specific protease" evidence="1">
    <location>
        <begin position="240"/>
        <end position="397"/>
    </location>
</feature>
<dbReference type="SUPFAM" id="SSF52096">
    <property type="entry name" value="ClpP/crotonase"/>
    <property type="match status" value="1"/>
</dbReference>
<dbReference type="InterPro" id="IPR005151">
    <property type="entry name" value="Tail-specific_protease"/>
</dbReference>
<reference evidence="2 3" key="1">
    <citation type="submission" date="2016-01" db="EMBL/GenBank/DDBJ databases">
        <authorList>
            <person name="Oliw E.H."/>
        </authorList>
    </citation>
    <scope>NUCLEOTIDE SEQUENCE [LARGE SCALE GENOMIC DNA]</scope>
    <source>
        <strain evidence="2 3">DY10</strain>
    </source>
</reference>
<dbReference type="EMBL" id="CP014263">
    <property type="protein sequence ID" value="AQG79158.1"/>
    <property type="molecule type" value="Genomic_DNA"/>
</dbReference>
<dbReference type="Proteomes" id="UP000187941">
    <property type="component" value="Chromosome"/>
</dbReference>
<proteinExistence type="predicted"/>
<gene>
    <name evidence="2" type="ORF">AWR27_07375</name>
</gene>
<dbReference type="KEGG" id="smon:AWR27_07375"/>
<evidence type="ECO:0000313" key="3">
    <source>
        <dbReference type="Proteomes" id="UP000187941"/>
    </source>
</evidence>
<sequence>MLLTEFASGQAQPPRLTLSQQRDDFAIFRGSLEEGHGGLYYFIDKATFARQCDSIGKTFREGITVDGYYLKLRYLLTLLRYGHSRINLPGEGEPNYWLNNLKKDRRYLPLQLMVIDQKLYVLGDCSEEQRVSRGAEILSINGKPARQLLDSMARYIPADGINQTFKTYFLYKYYYLHFLYNMLYPNEMEFSLRLAGQPKPVRVKAQLPSAMEKAHKMLTGKSLSHFENPTQYKAVVAPQTAYLKVGSFYKGFIENFGVRFETFVDSAFRDMNSRSTQHLIIDLRDNEGGSDGYSEKLLAHITPSPILPGQMVVPSKTFPFQQYAINLSDDIKGYIADPAEFLRDDKTLFIKQKYLDMMGATILPTKDRFTGQIVVLINEGVFSAGAGFVEKLYKYRQTTGQKITFVGEELGSDIYAGILCAGQSYIIKLPNSAITVDMPFLCWGEFTKKYPAKRLPDYRVLPTITGLLQGHDEVLQFVLDRISKND</sequence>
<evidence type="ECO:0000259" key="1">
    <source>
        <dbReference type="Pfam" id="PF03572"/>
    </source>
</evidence>
<evidence type="ECO:0000313" key="2">
    <source>
        <dbReference type="EMBL" id="AQG79158.1"/>
    </source>
</evidence>
<keyword evidence="3" id="KW-1185">Reference proteome</keyword>
<dbReference type="InterPro" id="IPR029045">
    <property type="entry name" value="ClpP/crotonase-like_dom_sf"/>
</dbReference>
<dbReference type="AlphaFoldDB" id="A0A1P9WUZ7"/>
<dbReference type="Pfam" id="PF03572">
    <property type="entry name" value="Peptidase_S41"/>
    <property type="match status" value="1"/>
</dbReference>
<accession>A0A1P9WUZ7</accession>
<name>A0A1P9WUZ7_9BACT</name>
<organism evidence="2 3">
    <name type="scientific">Spirosoma montaniterrae</name>
    <dbReference type="NCBI Taxonomy" id="1178516"/>
    <lineage>
        <taxon>Bacteria</taxon>
        <taxon>Pseudomonadati</taxon>
        <taxon>Bacteroidota</taxon>
        <taxon>Cytophagia</taxon>
        <taxon>Cytophagales</taxon>
        <taxon>Cytophagaceae</taxon>
        <taxon>Spirosoma</taxon>
    </lineage>
</organism>